<evidence type="ECO:0000256" key="3">
    <source>
        <dbReference type="ARBA" id="ARBA00022801"/>
    </source>
</evidence>
<dbReference type="PANTHER" id="PTHR10188">
    <property type="entry name" value="L-ASPARAGINASE"/>
    <property type="match status" value="1"/>
</dbReference>
<comment type="caution">
    <text evidence="11">The sequence shown here is derived from an EMBL/GenBank/DDBJ whole genome shotgun (WGS) entry which is preliminary data.</text>
</comment>
<evidence type="ECO:0000313" key="11">
    <source>
        <dbReference type="EMBL" id="HGB25608.1"/>
    </source>
</evidence>
<dbReference type="FunFam" id="3.60.20.30:FF:000001">
    <property type="entry name" value="Isoaspartyl peptidase/L-asparaginase"/>
    <property type="match status" value="1"/>
</dbReference>
<dbReference type="GO" id="GO:0005737">
    <property type="term" value="C:cytoplasm"/>
    <property type="evidence" value="ECO:0007669"/>
    <property type="project" value="TreeGrafter"/>
</dbReference>
<keyword evidence="4" id="KW-0068">Autocatalytic cleavage</keyword>
<dbReference type="Pfam" id="PF01112">
    <property type="entry name" value="Asparaginase_2"/>
    <property type="match status" value="1"/>
</dbReference>
<name>A0A7C3SPL8_THEPE</name>
<feature type="binding site" evidence="9">
    <location>
        <begin position="253"/>
        <end position="256"/>
    </location>
    <ligand>
        <name>substrate</name>
    </ligand>
</feature>
<dbReference type="EC" id="3.5.1.1" evidence="1"/>
<dbReference type="SUPFAM" id="SSF56235">
    <property type="entry name" value="N-terminal nucleophile aminohydrolases (Ntn hydrolases)"/>
    <property type="match status" value="1"/>
</dbReference>
<reference evidence="11" key="1">
    <citation type="journal article" date="2020" name="mSystems">
        <title>Genome- and Community-Level Interaction Insights into Carbon Utilization and Element Cycling Functions of Hydrothermarchaeota in Hydrothermal Sediment.</title>
        <authorList>
            <person name="Zhou Z."/>
            <person name="Liu Y."/>
            <person name="Xu W."/>
            <person name="Pan J."/>
            <person name="Luo Z.H."/>
            <person name="Li M."/>
        </authorList>
    </citation>
    <scope>NUCLEOTIDE SEQUENCE [LARGE SCALE GENOMIC DNA]</scope>
    <source>
        <strain evidence="11">SpSt-8</strain>
    </source>
</reference>
<feature type="site" description="Cleavage; by autolysis" evidence="10">
    <location>
        <begin position="224"/>
        <end position="225"/>
    </location>
</feature>
<dbReference type="AlphaFoldDB" id="A0A7C3SPL8"/>
<evidence type="ECO:0000256" key="4">
    <source>
        <dbReference type="ARBA" id="ARBA00022813"/>
    </source>
</evidence>
<dbReference type="InterPro" id="IPR000246">
    <property type="entry name" value="Peptidase_T2"/>
</dbReference>
<dbReference type="GO" id="GO:0004067">
    <property type="term" value="F:asparaginase activity"/>
    <property type="evidence" value="ECO:0007669"/>
    <property type="project" value="UniProtKB-EC"/>
</dbReference>
<keyword evidence="3" id="KW-0378">Hydrolase</keyword>
<dbReference type="GO" id="GO:0008233">
    <property type="term" value="F:peptidase activity"/>
    <property type="evidence" value="ECO:0007669"/>
    <property type="project" value="UniProtKB-KW"/>
</dbReference>
<dbReference type="Gene3D" id="3.60.20.30">
    <property type="entry name" value="(Glycosyl)asparaginase"/>
    <property type="match status" value="1"/>
</dbReference>
<protein>
    <recommendedName>
        <fullName evidence="6">Plant-type L-asparaginase</fullName>
        <ecNumber evidence="1">3.5.1.1</ecNumber>
    </recommendedName>
    <alternativeName>
        <fullName evidence="5">L-asparagine amidohydrolase</fullName>
    </alternativeName>
</protein>
<dbReference type="PANTHER" id="PTHR10188:SF6">
    <property type="entry name" value="N(4)-(BETA-N-ACETYLGLUCOSAMINYL)-L-ASPARAGINASE"/>
    <property type="match status" value="1"/>
</dbReference>
<dbReference type="InterPro" id="IPR029055">
    <property type="entry name" value="Ntn_hydrolases_N"/>
</dbReference>
<dbReference type="CDD" id="cd14950">
    <property type="entry name" value="Asparaginase_2_like_2"/>
    <property type="match status" value="1"/>
</dbReference>
<evidence type="ECO:0000256" key="9">
    <source>
        <dbReference type="PIRSR" id="PIRSR600246-2"/>
    </source>
</evidence>
<gene>
    <name evidence="11" type="ORF">ENV88_06270</name>
</gene>
<dbReference type="EMBL" id="DTIB01000104">
    <property type="protein sequence ID" value="HGB25608.1"/>
    <property type="molecule type" value="Genomic_DNA"/>
</dbReference>
<dbReference type="GO" id="GO:0006508">
    <property type="term" value="P:proteolysis"/>
    <property type="evidence" value="ECO:0007669"/>
    <property type="project" value="UniProtKB-KW"/>
</dbReference>
<organism evidence="11">
    <name type="scientific">Thermofilum pendens</name>
    <dbReference type="NCBI Taxonomy" id="2269"/>
    <lineage>
        <taxon>Archaea</taxon>
        <taxon>Thermoproteota</taxon>
        <taxon>Thermoprotei</taxon>
        <taxon>Thermofilales</taxon>
        <taxon>Thermofilaceae</taxon>
        <taxon>Thermofilum</taxon>
    </lineage>
</organism>
<keyword evidence="2" id="KW-0645">Protease</keyword>
<evidence type="ECO:0000256" key="10">
    <source>
        <dbReference type="PIRSR" id="PIRSR600246-3"/>
    </source>
</evidence>
<evidence type="ECO:0000256" key="8">
    <source>
        <dbReference type="PIRSR" id="PIRSR600246-1"/>
    </source>
</evidence>
<evidence type="ECO:0000256" key="7">
    <source>
        <dbReference type="ARBA" id="ARBA00049366"/>
    </source>
</evidence>
<evidence type="ECO:0000256" key="5">
    <source>
        <dbReference type="ARBA" id="ARBA00030414"/>
    </source>
</evidence>
<feature type="binding site" evidence="9">
    <location>
        <begin position="276"/>
        <end position="279"/>
    </location>
    <ligand>
        <name>substrate</name>
    </ligand>
</feature>
<evidence type="ECO:0000256" key="6">
    <source>
        <dbReference type="ARBA" id="ARBA00044776"/>
    </source>
</evidence>
<evidence type="ECO:0000256" key="2">
    <source>
        <dbReference type="ARBA" id="ARBA00022670"/>
    </source>
</evidence>
<comment type="catalytic activity">
    <reaction evidence="7">
        <text>L-asparagine + H2O = L-aspartate + NH4(+)</text>
        <dbReference type="Rhea" id="RHEA:21016"/>
        <dbReference type="ChEBI" id="CHEBI:15377"/>
        <dbReference type="ChEBI" id="CHEBI:28938"/>
        <dbReference type="ChEBI" id="CHEBI:29991"/>
        <dbReference type="ChEBI" id="CHEBI:58048"/>
        <dbReference type="EC" id="3.5.1.1"/>
    </reaction>
</comment>
<sequence length="367" mass="38292">MSMSSSISVGPIWNPSGTRVSEPLAGSIHTASTSSARATYIPYLTESTRAMQGIIAVHGGAGRMRRSILESRRELEEGLKDALHAGLSALATGSALDAVEAAVKMLESAGVFNAGKGAVLNAYGQVELDAGIMFGKDLSFGAVAAQRYTWNAVTLARKVMELTDHILLVGLGADELAKRLGMEPHPGPTERAMKLYEELLEAVRRGEHDLWRKNRELLFPPSGDTVGAVALDSDGNLAAATSTGGISLKLPGRVGDTPLPGAGVYAENGVAAISATGVGELIARYLAAFRVAELVRKGVPLGEALEHVVSGMTGFFGRLNTVGLIAVDARGAYGEATNCEVFVRGVARPGGLVKVSILAEERVSDTV</sequence>
<evidence type="ECO:0000256" key="1">
    <source>
        <dbReference type="ARBA" id="ARBA00012920"/>
    </source>
</evidence>
<proteinExistence type="predicted"/>
<feature type="active site" description="Nucleophile" evidence="8">
    <location>
        <position position="225"/>
    </location>
</feature>
<accession>A0A7C3SPL8</accession>